<keyword evidence="5" id="KW-1185">Reference proteome</keyword>
<dbReference type="SUPFAM" id="SSF51735">
    <property type="entry name" value="NAD(P)-binding Rossmann-fold domains"/>
    <property type="match status" value="1"/>
</dbReference>
<dbReference type="Gene3D" id="3.40.50.720">
    <property type="entry name" value="NAD(P)-binding Rossmann-like Domain"/>
    <property type="match status" value="1"/>
</dbReference>
<reference evidence="5" key="1">
    <citation type="journal article" date="2014" name="BMC Genomics">
        <title>Genome characteristics reveal the impact of lichenization on lichen-forming fungus Endocarpon pusillum Hedwig (Verrucariales, Ascomycota).</title>
        <authorList>
            <person name="Wang Y.-Y."/>
            <person name="Liu B."/>
            <person name="Zhang X.-Y."/>
            <person name="Zhou Q.-M."/>
            <person name="Zhang T."/>
            <person name="Li H."/>
            <person name="Yu Y.-F."/>
            <person name="Zhang X.-L."/>
            <person name="Hao X.-Y."/>
            <person name="Wang M."/>
            <person name="Wang L."/>
            <person name="Wei J.-C."/>
        </authorList>
    </citation>
    <scope>NUCLEOTIDE SEQUENCE [LARGE SCALE GENOMIC DNA]</scope>
    <source>
        <strain evidence="5">Z07020 / HMAS-L-300199</strain>
    </source>
</reference>
<organism evidence="4 5">
    <name type="scientific">Endocarpon pusillum (strain Z07020 / HMAS-L-300199)</name>
    <name type="common">Lichen-forming fungus</name>
    <dbReference type="NCBI Taxonomy" id="1263415"/>
    <lineage>
        <taxon>Eukaryota</taxon>
        <taxon>Fungi</taxon>
        <taxon>Dikarya</taxon>
        <taxon>Ascomycota</taxon>
        <taxon>Pezizomycotina</taxon>
        <taxon>Eurotiomycetes</taxon>
        <taxon>Chaetothyriomycetidae</taxon>
        <taxon>Verrucariales</taxon>
        <taxon>Verrucariaceae</taxon>
        <taxon>Endocarpon</taxon>
    </lineage>
</organism>
<dbReference type="GO" id="GO:0016651">
    <property type="term" value="F:oxidoreductase activity, acting on NAD(P)H"/>
    <property type="evidence" value="ECO:0007669"/>
    <property type="project" value="InterPro"/>
</dbReference>
<gene>
    <name evidence="4" type="ORF">EPUS_01821</name>
</gene>
<comment type="similarity">
    <text evidence="1">Belongs to the zinc-containing alcohol dehydrogenase family.</text>
</comment>
<dbReference type="Gene3D" id="3.90.180.10">
    <property type="entry name" value="Medium-chain alcohol dehydrogenases, catalytic domain"/>
    <property type="match status" value="1"/>
</dbReference>
<dbReference type="Proteomes" id="UP000019373">
    <property type="component" value="Unassembled WGS sequence"/>
</dbReference>
<dbReference type="PANTHER" id="PTHR45348:SF2">
    <property type="entry name" value="ZINC-TYPE ALCOHOL DEHYDROGENASE-LIKE PROTEIN C2E1P3.01"/>
    <property type="match status" value="1"/>
</dbReference>
<feature type="domain" description="Enoyl reductase (ER)" evidence="3">
    <location>
        <begin position="14"/>
        <end position="266"/>
    </location>
</feature>
<dbReference type="InterPro" id="IPR036291">
    <property type="entry name" value="NAD(P)-bd_dom_sf"/>
</dbReference>
<dbReference type="InterPro" id="IPR011032">
    <property type="entry name" value="GroES-like_sf"/>
</dbReference>
<dbReference type="OMA" id="QITFNFP"/>
<dbReference type="SUPFAM" id="SSF50129">
    <property type="entry name" value="GroES-like"/>
    <property type="match status" value="1"/>
</dbReference>
<evidence type="ECO:0000313" key="5">
    <source>
        <dbReference type="Proteomes" id="UP000019373"/>
    </source>
</evidence>
<dbReference type="HOGENOM" id="CLU_026673_16_5_1"/>
<evidence type="ECO:0000313" key="4">
    <source>
        <dbReference type="EMBL" id="ERF69492.1"/>
    </source>
</evidence>
<dbReference type="Pfam" id="PF00107">
    <property type="entry name" value="ADH_zinc_N"/>
    <property type="match status" value="1"/>
</dbReference>
<dbReference type="AlphaFoldDB" id="U1FX91"/>
<dbReference type="SMART" id="SM00829">
    <property type="entry name" value="PKS_ER"/>
    <property type="match status" value="1"/>
</dbReference>
<dbReference type="InterPro" id="IPR020843">
    <property type="entry name" value="ER"/>
</dbReference>
<dbReference type="OrthoDB" id="10257049at2759"/>
<keyword evidence="2" id="KW-0560">Oxidoreductase</keyword>
<dbReference type="Pfam" id="PF08240">
    <property type="entry name" value="ADH_N"/>
    <property type="match status" value="1"/>
</dbReference>
<name>U1FX91_ENDPU</name>
<dbReference type="InterPro" id="IPR013149">
    <property type="entry name" value="ADH-like_C"/>
</dbReference>
<proteinExistence type="inferred from homology"/>
<evidence type="ECO:0000259" key="3">
    <source>
        <dbReference type="SMART" id="SM00829"/>
    </source>
</evidence>
<dbReference type="GeneID" id="19236876"/>
<dbReference type="EMBL" id="KE721402">
    <property type="protein sequence ID" value="ERF69492.1"/>
    <property type="molecule type" value="Genomic_DNA"/>
</dbReference>
<evidence type="ECO:0000256" key="1">
    <source>
        <dbReference type="ARBA" id="ARBA00008072"/>
    </source>
</evidence>
<evidence type="ECO:0000256" key="2">
    <source>
        <dbReference type="ARBA" id="ARBA00023002"/>
    </source>
</evidence>
<protein>
    <recommendedName>
        <fullName evidence="3">Enoyl reductase (ER) domain-containing protein</fullName>
    </recommendedName>
</protein>
<accession>U1FX91</accession>
<sequence>MSSIVNEIKQKVVGTSTPQGQHLAALLTSKGSALERDLGFFIASYPAIPGSDVAGIVISAGSSVPTDAPKPGTRVPAFAPCFFVQGAPDYGALQTRVLVPAVKTVELPEGMAFNEASLLPMAVVTAWSGWYPIGLPRDTSYTAPGKQGMLVWGGASSISSAAIQVAKMMGFKVYTTASEKHHEYLKELGASKTFYYKDERVVENIIKAAKVDGVTIDNGFDAVGQLPSSVEILKALKGEKTAKLASATHIPEDTPKVEGVEAKFVAAPLDERERTEFFSFRF</sequence>
<dbReference type="InterPro" id="IPR013154">
    <property type="entry name" value="ADH-like_N"/>
</dbReference>
<dbReference type="InterPro" id="IPR047122">
    <property type="entry name" value="Trans-enoyl_RdTase-like"/>
</dbReference>
<dbReference type="PANTHER" id="PTHR45348">
    <property type="entry name" value="HYPOTHETICAL OXIDOREDUCTASE (EUROFUNG)"/>
    <property type="match status" value="1"/>
</dbReference>
<dbReference type="RefSeq" id="XP_007804749.1">
    <property type="nucleotide sequence ID" value="XM_007806558.1"/>
</dbReference>
<dbReference type="eggNOG" id="KOG1198">
    <property type="taxonomic scope" value="Eukaryota"/>
</dbReference>